<reference evidence="1" key="2">
    <citation type="journal article" date="2023" name="Int. J. Mol. Sci.">
        <title>De Novo Assembly and Annotation of 11 Diverse Shrub Willow (Salix) Genomes Reveals Novel Gene Organization in Sex-Linked Regions.</title>
        <authorList>
            <person name="Hyden B."/>
            <person name="Feng K."/>
            <person name="Yates T.B."/>
            <person name="Jawdy S."/>
            <person name="Cereghino C."/>
            <person name="Smart L.B."/>
            <person name="Muchero W."/>
        </authorList>
    </citation>
    <scope>NUCLEOTIDE SEQUENCE</scope>
    <source>
        <tissue evidence="1">Shoot tip</tissue>
    </source>
</reference>
<accession>A0A9Q0PGK1</accession>
<evidence type="ECO:0000313" key="2">
    <source>
        <dbReference type="Proteomes" id="UP001151752"/>
    </source>
</evidence>
<protein>
    <submittedName>
        <fullName evidence="1">Uncharacterized protein</fullName>
    </submittedName>
</protein>
<dbReference type="AlphaFoldDB" id="A0A9Q0PGK1"/>
<reference evidence="1" key="1">
    <citation type="submission" date="2022-11" db="EMBL/GenBank/DDBJ databases">
        <authorList>
            <person name="Hyden B.L."/>
            <person name="Feng K."/>
            <person name="Yates T."/>
            <person name="Jawdy S."/>
            <person name="Smart L.B."/>
            <person name="Muchero W."/>
        </authorList>
    </citation>
    <scope>NUCLEOTIDE SEQUENCE</scope>
    <source>
        <tissue evidence="1">Shoot tip</tissue>
    </source>
</reference>
<comment type="caution">
    <text evidence="1">The sequence shown here is derived from an EMBL/GenBank/DDBJ whole genome shotgun (WGS) entry which is preliminary data.</text>
</comment>
<dbReference type="EMBL" id="JAPFFM010000019">
    <property type="protein sequence ID" value="KAJ6687389.1"/>
    <property type="molecule type" value="Genomic_DNA"/>
</dbReference>
<name>A0A9Q0PGK1_9ROSI</name>
<keyword evidence="2" id="KW-1185">Reference proteome</keyword>
<evidence type="ECO:0000313" key="1">
    <source>
        <dbReference type="EMBL" id="KAJ6687389.1"/>
    </source>
</evidence>
<gene>
    <name evidence="1" type="ORF">OIU74_016134</name>
</gene>
<organism evidence="1 2">
    <name type="scientific">Salix koriyanagi</name>
    <dbReference type="NCBI Taxonomy" id="2511006"/>
    <lineage>
        <taxon>Eukaryota</taxon>
        <taxon>Viridiplantae</taxon>
        <taxon>Streptophyta</taxon>
        <taxon>Embryophyta</taxon>
        <taxon>Tracheophyta</taxon>
        <taxon>Spermatophyta</taxon>
        <taxon>Magnoliopsida</taxon>
        <taxon>eudicotyledons</taxon>
        <taxon>Gunneridae</taxon>
        <taxon>Pentapetalae</taxon>
        <taxon>rosids</taxon>
        <taxon>fabids</taxon>
        <taxon>Malpighiales</taxon>
        <taxon>Salicaceae</taxon>
        <taxon>Saliceae</taxon>
        <taxon>Salix</taxon>
    </lineage>
</organism>
<sequence>MNVWTQSEAPAFSIGDQDENNLQVHMNKHMSNVHFGCLREGDRSVALVSRKELLRHEAIRVKEILNPEK</sequence>
<dbReference type="Proteomes" id="UP001151752">
    <property type="component" value="Chromosome 15W"/>
</dbReference>
<proteinExistence type="predicted"/>